<dbReference type="NCBIfam" id="TIGR02532">
    <property type="entry name" value="IV_pilin_GFxxxE"/>
    <property type="match status" value="1"/>
</dbReference>
<reference evidence="2 3" key="1">
    <citation type="journal article" date="2016" name="Nat. Commun.">
        <title>Thousands of microbial genomes shed light on interconnected biogeochemical processes in an aquifer system.</title>
        <authorList>
            <person name="Anantharaman K."/>
            <person name="Brown C.T."/>
            <person name="Hug L.A."/>
            <person name="Sharon I."/>
            <person name="Castelle C.J."/>
            <person name="Probst A.J."/>
            <person name="Thomas B.C."/>
            <person name="Singh A."/>
            <person name="Wilkins M.J."/>
            <person name="Karaoz U."/>
            <person name="Brodie E.L."/>
            <person name="Williams K.H."/>
            <person name="Hubbard S.S."/>
            <person name="Banfield J.F."/>
        </authorList>
    </citation>
    <scope>NUCLEOTIDE SEQUENCE [LARGE SCALE GENOMIC DNA]</scope>
</reference>
<accession>A0A1G2CGJ3</accession>
<keyword evidence="1" id="KW-1133">Transmembrane helix</keyword>
<evidence type="ECO:0000313" key="3">
    <source>
        <dbReference type="Proteomes" id="UP000178348"/>
    </source>
</evidence>
<organism evidence="2 3">
    <name type="scientific">Candidatus Liptonbacteria bacterium RIFCSPLOWO2_01_FULL_53_13</name>
    <dbReference type="NCBI Taxonomy" id="1798651"/>
    <lineage>
        <taxon>Bacteria</taxon>
        <taxon>Candidatus Liptoniibacteriota</taxon>
    </lineage>
</organism>
<protein>
    <recommendedName>
        <fullName evidence="4">Prepilin-type N-terminal cleavage/methylation domain-containing protein</fullName>
    </recommendedName>
</protein>
<evidence type="ECO:0008006" key="4">
    <source>
        <dbReference type="Google" id="ProtNLM"/>
    </source>
</evidence>
<keyword evidence="1" id="KW-0472">Membrane</keyword>
<dbReference type="Pfam" id="PF07963">
    <property type="entry name" value="N_methyl"/>
    <property type="match status" value="1"/>
</dbReference>
<dbReference type="EMBL" id="MHLB01000063">
    <property type="protein sequence ID" value="OGZ00506.1"/>
    <property type="molecule type" value="Genomic_DNA"/>
</dbReference>
<proteinExistence type="predicted"/>
<evidence type="ECO:0000313" key="2">
    <source>
        <dbReference type="EMBL" id="OGZ00506.1"/>
    </source>
</evidence>
<feature type="transmembrane region" description="Helical" evidence="1">
    <location>
        <begin position="29"/>
        <end position="53"/>
    </location>
</feature>
<keyword evidence="1" id="KW-0812">Transmembrane</keyword>
<gene>
    <name evidence="2" type="ORF">A2946_00865</name>
</gene>
<dbReference type="AlphaFoldDB" id="A0A1G2CGJ3"/>
<name>A0A1G2CGJ3_9BACT</name>
<dbReference type="InterPro" id="IPR012902">
    <property type="entry name" value="N_methyl_site"/>
</dbReference>
<evidence type="ECO:0000256" key="1">
    <source>
        <dbReference type="SAM" id="Phobius"/>
    </source>
</evidence>
<comment type="caution">
    <text evidence="2">The sequence shown here is derived from an EMBL/GenBank/DDBJ whole genome shotgun (WGS) entry which is preliminary data.</text>
</comment>
<sequence length="198" mass="21666">MREGKKQTIRKRSIAIFDIMNHMDTRRGFTVLELIVAIGVFLIVVTVAVGGLVRALRTIRETAEILSANSNASLALEQMSREMRTGYDFCIPANPCASEGEIIFRNARKDLVTYYLQEETIERSCVPGTSTGCEGTYAITAANIRIRHLSFKRFGADPGDGYQPRITIAVGASGKGAGIENIIVNLQTTVSPRLPLDS</sequence>
<dbReference type="Proteomes" id="UP000178348">
    <property type="component" value="Unassembled WGS sequence"/>
</dbReference>